<evidence type="ECO:0000313" key="4">
    <source>
        <dbReference type="EMBL" id="MRI68159.1"/>
    </source>
</evidence>
<dbReference type="InterPro" id="IPR050769">
    <property type="entry name" value="NAT_camello-type"/>
</dbReference>
<keyword evidence="5" id="KW-1185">Reference proteome</keyword>
<dbReference type="PROSITE" id="PS51186">
    <property type="entry name" value="GNAT"/>
    <property type="match status" value="1"/>
</dbReference>
<dbReference type="SUPFAM" id="SSF55729">
    <property type="entry name" value="Acyl-CoA N-acyltransferases (Nat)"/>
    <property type="match status" value="1"/>
</dbReference>
<dbReference type="PANTHER" id="PTHR13947:SF37">
    <property type="entry name" value="LD18367P"/>
    <property type="match status" value="1"/>
</dbReference>
<dbReference type="Gene3D" id="1.10.10.10">
    <property type="entry name" value="Winged helix-like DNA-binding domain superfamily/Winged helix DNA-binding domain"/>
    <property type="match status" value="1"/>
</dbReference>
<dbReference type="InterPro" id="IPR000182">
    <property type="entry name" value="GNAT_dom"/>
</dbReference>
<dbReference type="InterPro" id="IPR036390">
    <property type="entry name" value="WH_DNA-bd_sf"/>
</dbReference>
<protein>
    <submittedName>
        <fullName evidence="4">GNAT family N-acetyltransferase</fullName>
    </submittedName>
</protein>
<dbReference type="Pfam" id="PF00583">
    <property type="entry name" value="Acetyltransf_1"/>
    <property type="match status" value="1"/>
</dbReference>
<dbReference type="SUPFAM" id="SSF46785">
    <property type="entry name" value="Winged helix' DNA-binding domain"/>
    <property type="match status" value="1"/>
</dbReference>
<keyword evidence="1 4" id="KW-0808">Transferase</keyword>
<reference evidence="4 5" key="1">
    <citation type="submission" date="2019-10" db="EMBL/GenBank/DDBJ databases">
        <title>Gracilibacillus salitolerans sp. nov., a moderate halophile isolated from a saline soil in northwest China.</title>
        <authorList>
            <person name="Gan L."/>
        </authorList>
    </citation>
    <scope>NUCLEOTIDE SEQUENCE [LARGE SCALE GENOMIC DNA]</scope>
    <source>
        <strain evidence="4 5">TP2-8</strain>
    </source>
</reference>
<proteinExistence type="predicted"/>
<organism evidence="4 5">
    <name type="scientific">Gracilibacillus thailandensis</name>
    <dbReference type="NCBI Taxonomy" id="563735"/>
    <lineage>
        <taxon>Bacteria</taxon>
        <taxon>Bacillati</taxon>
        <taxon>Bacillota</taxon>
        <taxon>Bacilli</taxon>
        <taxon>Bacillales</taxon>
        <taxon>Bacillaceae</taxon>
        <taxon>Gracilibacillus</taxon>
    </lineage>
</organism>
<dbReference type="CDD" id="cd04301">
    <property type="entry name" value="NAT_SF"/>
    <property type="match status" value="1"/>
</dbReference>
<evidence type="ECO:0000259" key="2">
    <source>
        <dbReference type="PROSITE" id="PS50995"/>
    </source>
</evidence>
<comment type="caution">
    <text evidence="4">The sequence shown here is derived from an EMBL/GenBank/DDBJ whole genome shotgun (WGS) entry which is preliminary data.</text>
</comment>
<dbReference type="InterPro" id="IPR036388">
    <property type="entry name" value="WH-like_DNA-bd_sf"/>
</dbReference>
<feature type="domain" description="N-acetyltransferase" evidence="3">
    <location>
        <begin position="162"/>
        <end position="303"/>
    </location>
</feature>
<dbReference type="InterPro" id="IPR000835">
    <property type="entry name" value="HTH_MarR-typ"/>
</dbReference>
<feature type="domain" description="HTH marR-type" evidence="2">
    <location>
        <begin position="1"/>
        <end position="140"/>
    </location>
</feature>
<dbReference type="GO" id="GO:0008080">
    <property type="term" value="F:N-acetyltransferase activity"/>
    <property type="evidence" value="ECO:0007669"/>
    <property type="project" value="InterPro"/>
</dbReference>
<dbReference type="RefSeq" id="WP_153836668.1">
    <property type="nucleotide sequence ID" value="NZ_JBHUMW010000074.1"/>
</dbReference>
<dbReference type="GO" id="GO:0003700">
    <property type="term" value="F:DNA-binding transcription factor activity"/>
    <property type="evidence" value="ECO:0007669"/>
    <property type="project" value="InterPro"/>
</dbReference>
<evidence type="ECO:0000313" key="5">
    <source>
        <dbReference type="Proteomes" id="UP000435187"/>
    </source>
</evidence>
<dbReference type="SMART" id="SM00347">
    <property type="entry name" value="HTH_MARR"/>
    <property type="match status" value="1"/>
</dbReference>
<evidence type="ECO:0000256" key="1">
    <source>
        <dbReference type="ARBA" id="ARBA00022679"/>
    </source>
</evidence>
<sequence>MVNVENDCRLAFRKFNRFYTDVLGFLNEHIYDSPFSLTETRILFEIYNTPCCMAKDIQQNLNLDGGYVSRIIKKFEKEKMTYRQKSKEDARNHYLFVTSHGEIIYKELEKKANQQVDNIMENLGQEQQQKLVASMNTIQDILFSSLKRTEESISVRSYYTSEDLKNMIEQQWEFYNRVHKWDESFLAYLHETFEAEIERIWIAEINGQFAGSIGLVNAAEKVGQLRWFFVNPSFQNKGLGTQLIKSLIQYCKHFNYERIFLWTVSDMETARPLYKKMGFEITEEKAEVFMWGRKLIEERWDLELRSK</sequence>
<accession>A0A6N7R4L2</accession>
<evidence type="ECO:0000259" key="3">
    <source>
        <dbReference type="PROSITE" id="PS51186"/>
    </source>
</evidence>
<dbReference type="PROSITE" id="PS50995">
    <property type="entry name" value="HTH_MARR_2"/>
    <property type="match status" value="1"/>
</dbReference>
<dbReference type="Pfam" id="PF01047">
    <property type="entry name" value="MarR"/>
    <property type="match status" value="1"/>
</dbReference>
<dbReference type="InterPro" id="IPR016181">
    <property type="entry name" value="Acyl_CoA_acyltransferase"/>
</dbReference>
<dbReference type="EMBL" id="WJEE01000052">
    <property type="protein sequence ID" value="MRI68159.1"/>
    <property type="molecule type" value="Genomic_DNA"/>
</dbReference>
<dbReference type="AlphaFoldDB" id="A0A6N7R4L2"/>
<gene>
    <name evidence="4" type="ORF">GH885_17780</name>
</gene>
<dbReference type="Proteomes" id="UP000435187">
    <property type="component" value="Unassembled WGS sequence"/>
</dbReference>
<dbReference type="Gene3D" id="3.40.630.30">
    <property type="match status" value="1"/>
</dbReference>
<dbReference type="PANTHER" id="PTHR13947">
    <property type="entry name" value="GNAT FAMILY N-ACETYLTRANSFERASE"/>
    <property type="match status" value="1"/>
</dbReference>
<name>A0A6N7R4L2_9BACI</name>